<accession>A0ABT5YJ64</accession>
<evidence type="ECO:0000256" key="4">
    <source>
        <dbReference type="ARBA" id="ARBA00023172"/>
    </source>
</evidence>
<keyword evidence="5 7" id="KW-0234">DNA repair</keyword>
<organism evidence="9 10">
    <name type="scientific">Aquibaculum arenosum</name>
    <dbReference type="NCBI Taxonomy" id="3032591"/>
    <lineage>
        <taxon>Bacteria</taxon>
        <taxon>Pseudomonadati</taxon>
        <taxon>Pseudomonadota</taxon>
        <taxon>Alphaproteobacteria</taxon>
        <taxon>Rhodospirillales</taxon>
        <taxon>Rhodovibrionaceae</taxon>
        <taxon>Aquibaculum</taxon>
    </lineage>
</organism>
<evidence type="ECO:0000259" key="8">
    <source>
        <dbReference type="Pfam" id="PF11967"/>
    </source>
</evidence>
<evidence type="ECO:0000256" key="6">
    <source>
        <dbReference type="ARBA" id="ARBA00033409"/>
    </source>
</evidence>
<dbReference type="Pfam" id="PF02565">
    <property type="entry name" value="RecO_C"/>
    <property type="match status" value="1"/>
</dbReference>
<dbReference type="NCBIfam" id="TIGR00613">
    <property type="entry name" value="reco"/>
    <property type="match status" value="1"/>
</dbReference>
<evidence type="ECO:0000256" key="1">
    <source>
        <dbReference type="ARBA" id="ARBA00007452"/>
    </source>
</evidence>
<keyword evidence="10" id="KW-1185">Reference proteome</keyword>
<protein>
    <recommendedName>
        <fullName evidence="2 7">DNA repair protein RecO</fullName>
    </recommendedName>
    <alternativeName>
        <fullName evidence="6 7">Recombination protein O</fullName>
    </alternativeName>
</protein>
<dbReference type="InterPro" id="IPR022572">
    <property type="entry name" value="DNA_rep/recomb_RecO_N"/>
</dbReference>
<reference evidence="9 10" key="1">
    <citation type="submission" date="2023-03" db="EMBL/GenBank/DDBJ databases">
        <title>Fodinicurvata sp. CAU 1616 isolated from sea sendiment.</title>
        <authorList>
            <person name="Kim W."/>
        </authorList>
    </citation>
    <scope>NUCLEOTIDE SEQUENCE [LARGE SCALE GENOMIC DNA]</scope>
    <source>
        <strain evidence="9 10">CAU 1616</strain>
    </source>
</reference>
<dbReference type="SUPFAM" id="SSF50249">
    <property type="entry name" value="Nucleic acid-binding proteins"/>
    <property type="match status" value="1"/>
</dbReference>
<dbReference type="InterPro" id="IPR037278">
    <property type="entry name" value="ARFGAP/RecO"/>
</dbReference>
<evidence type="ECO:0000256" key="2">
    <source>
        <dbReference type="ARBA" id="ARBA00021310"/>
    </source>
</evidence>
<keyword evidence="4 7" id="KW-0233">DNA recombination</keyword>
<evidence type="ECO:0000256" key="7">
    <source>
        <dbReference type="HAMAP-Rule" id="MF_00201"/>
    </source>
</evidence>
<evidence type="ECO:0000256" key="3">
    <source>
        <dbReference type="ARBA" id="ARBA00022763"/>
    </source>
</evidence>
<dbReference type="InterPro" id="IPR003717">
    <property type="entry name" value="RecO"/>
</dbReference>
<evidence type="ECO:0000313" key="10">
    <source>
        <dbReference type="Proteomes" id="UP001215503"/>
    </source>
</evidence>
<gene>
    <name evidence="7 9" type="primary">recO</name>
    <name evidence="9" type="ORF">P2G67_03235</name>
</gene>
<dbReference type="Pfam" id="PF11967">
    <property type="entry name" value="RecO_N"/>
    <property type="match status" value="1"/>
</dbReference>
<dbReference type="InterPro" id="IPR042242">
    <property type="entry name" value="RecO_C"/>
</dbReference>
<dbReference type="Proteomes" id="UP001215503">
    <property type="component" value="Unassembled WGS sequence"/>
</dbReference>
<comment type="function">
    <text evidence="7">Involved in DNA repair and RecF pathway recombination.</text>
</comment>
<dbReference type="PANTHER" id="PTHR33991">
    <property type="entry name" value="DNA REPAIR PROTEIN RECO"/>
    <property type="match status" value="1"/>
</dbReference>
<dbReference type="EMBL" id="JARHUD010000002">
    <property type="protein sequence ID" value="MDF2094985.1"/>
    <property type="molecule type" value="Genomic_DNA"/>
</dbReference>
<dbReference type="SUPFAM" id="SSF57863">
    <property type="entry name" value="ArfGap/RecO-like zinc finger"/>
    <property type="match status" value="1"/>
</dbReference>
<dbReference type="Gene3D" id="1.20.1440.120">
    <property type="entry name" value="Recombination protein O, C-terminal domain"/>
    <property type="match status" value="1"/>
</dbReference>
<evidence type="ECO:0000313" key="9">
    <source>
        <dbReference type="EMBL" id="MDF2094985.1"/>
    </source>
</evidence>
<dbReference type="Gene3D" id="2.40.50.140">
    <property type="entry name" value="Nucleic acid-binding proteins"/>
    <property type="match status" value="1"/>
</dbReference>
<evidence type="ECO:0000256" key="5">
    <source>
        <dbReference type="ARBA" id="ARBA00023204"/>
    </source>
</evidence>
<comment type="caution">
    <text evidence="9">The sequence shown here is derived from an EMBL/GenBank/DDBJ whole genome shotgun (WGS) entry which is preliminary data.</text>
</comment>
<sequence length="249" mass="26690">MIEWRDEAFVLAARPHGETAAVVQLLTREHGRHAGLLPGGQGTRQRPVLQPGNGVAAYWRARLADHLGTLTLELTDAHAARFLADPARLDALSSASAIAEAALPEREAQPGAYEGFAALLAALRASAWAESYVQWEVLMLRALGFGLDLAQCAAGGDNNQLAYVSPRTGRAVSLAAGEPYKERLLPLPGFLIGRGGGGPLEVAQGLRLTAHFLEKHVFHPQDRPLPAARGRLARRFEQQPSEGSEHNGL</sequence>
<proteinExistence type="inferred from homology"/>
<dbReference type="RefSeq" id="WP_275819982.1">
    <property type="nucleotide sequence ID" value="NZ_JARHUD010000002.1"/>
</dbReference>
<dbReference type="InterPro" id="IPR012340">
    <property type="entry name" value="NA-bd_OB-fold"/>
</dbReference>
<dbReference type="HAMAP" id="MF_00201">
    <property type="entry name" value="RecO"/>
    <property type="match status" value="1"/>
</dbReference>
<dbReference type="PANTHER" id="PTHR33991:SF1">
    <property type="entry name" value="DNA REPAIR PROTEIN RECO"/>
    <property type="match status" value="1"/>
</dbReference>
<name>A0ABT5YJ64_9PROT</name>
<keyword evidence="3 7" id="KW-0227">DNA damage</keyword>
<comment type="similarity">
    <text evidence="1 7">Belongs to the RecO family.</text>
</comment>
<feature type="domain" description="DNA replication/recombination mediator RecO N-terminal" evidence="8">
    <location>
        <begin position="1"/>
        <end position="74"/>
    </location>
</feature>